<evidence type="ECO:0000313" key="4">
    <source>
        <dbReference type="Proteomes" id="UP000332933"/>
    </source>
</evidence>
<feature type="transmembrane region" description="Helical" evidence="1">
    <location>
        <begin position="44"/>
        <end position="66"/>
    </location>
</feature>
<feature type="transmembrane region" description="Helical" evidence="1">
    <location>
        <begin position="491"/>
        <end position="513"/>
    </location>
</feature>
<evidence type="ECO:0000313" key="2">
    <source>
        <dbReference type="EMBL" id="KAF0690038.1"/>
    </source>
</evidence>
<keyword evidence="4" id="KW-1185">Reference proteome</keyword>
<dbReference type="AlphaFoldDB" id="A0A485LAL8"/>
<dbReference type="Proteomes" id="UP000332933">
    <property type="component" value="Unassembled WGS sequence"/>
</dbReference>
<feature type="transmembrane region" description="Helical" evidence="1">
    <location>
        <begin position="397"/>
        <end position="419"/>
    </location>
</feature>
<keyword evidence="1" id="KW-0472">Membrane</keyword>
<reference evidence="2" key="2">
    <citation type="submission" date="2019-06" db="EMBL/GenBank/DDBJ databases">
        <title>Genomics analysis of Aphanomyces spp. identifies a new class of oomycete effector associated with host adaptation.</title>
        <authorList>
            <person name="Gaulin E."/>
        </authorList>
    </citation>
    <scope>NUCLEOTIDE SEQUENCE</scope>
    <source>
        <strain evidence="2">CBS 578.67</strain>
    </source>
</reference>
<protein>
    <submittedName>
        <fullName evidence="3">Aste57867_18547 protein</fullName>
    </submittedName>
</protein>
<dbReference type="OrthoDB" id="77960at2759"/>
<feature type="transmembrane region" description="Helical" evidence="1">
    <location>
        <begin position="291"/>
        <end position="313"/>
    </location>
</feature>
<keyword evidence="1" id="KW-1133">Transmembrane helix</keyword>
<evidence type="ECO:0000256" key="1">
    <source>
        <dbReference type="SAM" id="Phobius"/>
    </source>
</evidence>
<evidence type="ECO:0000313" key="3">
    <source>
        <dbReference type="EMBL" id="VFT95283.1"/>
    </source>
</evidence>
<organism evidence="3 4">
    <name type="scientific">Aphanomyces stellatus</name>
    <dbReference type="NCBI Taxonomy" id="120398"/>
    <lineage>
        <taxon>Eukaryota</taxon>
        <taxon>Sar</taxon>
        <taxon>Stramenopiles</taxon>
        <taxon>Oomycota</taxon>
        <taxon>Saprolegniomycetes</taxon>
        <taxon>Saprolegniales</taxon>
        <taxon>Verrucalvaceae</taxon>
        <taxon>Aphanomyces</taxon>
    </lineage>
</organism>
<sequence length="651" mass="72644">MPAAASYMLTLVKTKQTVFAKLIPPKTRRLLIKYYHHYTPWLGFWLGLVMLFLTLVDFFANNWAFLDFCGNGLQFRTPVAQLASASDLASHYTFAHGLNYTDMSNIGQWMTDFSVTNMAGTTAAIYLLPGGTYTISSTMNFCNILAPRTYTVDLTHPVKLAATNDAVTFLRGDALSHTFTNDMMENLPTSTTKMDDLAALGFIGARVQADLRLTTVLPLVNTSATQTMVVKMYRIYSKAYCTGCTPIAELGHGLCNLTATYTDATQTLHVTRAASVVGSPYDYGLMFERSIYSTIGLMIKFVAIFFAVAGYLASRKTVQWQEVDSEKVETVWSKVVLTIAPKYFPHLSHAIRFDLFCFNSDIFVSLYCISTLLDMSQSIKFIRETNGFNMLAPRPLVSLQLFALSTRLLWLNVALVKLFKVLWNVVAPAIYSGSSRVMPFFNFSSVAMFYLSVILLYYVPPYIEYNNKGRFDVANNVERLDGVFVNFFDSFYVRGAASIAVSLVANVLGVLAFDHVVLHFHWADLKRNSLARQAIFNSTAVVCEFVADVHTIDNNVVMHVGARRLSTLQWFFMSHMLCFALPEKEMTKKKGGGASTAPSTTKGEQADGHDVMHTVGQAESGHLHLFDESLSDVKSLAFNIKILRNTHVTIK</sequence>
<dbReference type="EMBL" id="CAADRA010006417">
    <property type="protein sequence ID" value="VFT95283.1"/>
    <property type="molecule type" value="Genomic_DNA"/>
</dbReference>
<name>A0A485LAL8_9STRA</name>
<gene>
    <name evidence="3" type="primary">Aste57867_18547</name>
    <name evidence="2" type="ORF">As57867_018485</name>
    <name evidence="3" type="ORF">ASTE57867_18547</name>
</gene>
<feature type="transmembrane region" description="Helical" evidence="1">
    <location>
        <begin position="440"/>
        <end position="459"/>
    </location>
</feature>
<reference evidence="3 4" key="1">
    <citation type="submission" date="2019-03" db="EMBL/GenBank/DDBJ databases">
        <authorList>
            <person name="Gaulin E."/>
            <person name="Dumas B."/>
        </authorList>
    </citation>
    <scope>NUCLEOTIDE SEQUENCE [LARGE SCALE GENOMIC DNA]</scope>
    <source>
        <strain evidence="3">CBS 568.67</strain>
    </source>
</reference>
<proteinExistence type="predicted"/>
<dbReference type="EMBL" id="VJMH01006396">
    <property type="protein sequence ID" value="KAF0690038.1"/>
    <property type="molecule type" value="Genomic_DNA"/>
</dbReference>
<accession>A0A485LAL8</accession>
<keyword evidence="1" id="KW-0812">Transmembrane</keyword>